<accession>A0ABR1PIX0</accession>
<reference evidence="4 5" key="1">
    <citation type="submission" date="2024-02" db="EMBL/GenBank/DDBJ databases">
        <title>De novo assembly and annotation of 12 fungi associated with fruit tree decline syndrome in Ontario, Canada.</title>
        <authorList>
            <person name="Sulman M."/>
            <person name="Ellouze W."/>
            <person name="Ilyukhin E."/>
        </authorList>
    </citation>
    <scope>NUCLEOTIDE SEQUENCE [LARGE SCALE GENOMIC DNA]</scope>
    <source>
        <strain evidence="4 5">M169</strain>
    </source>
</reference>
<feature type="compositionally biased region" description="Basic and acidic residues" evidence="1">
    <location>
        <begin position="393"/>
        <end position="408"/>
    </location>
</feature>
<dbReference type="InterPro" id="IPR024079">
    <property type="entry name" value="MetalloPept_cat_dom_sf"/>
</dbReference>
<comment type="caution">
    <text evidence="4">The sequence shown here is derived from an EMBL/GenBank/DDBJ whole genome shotgun (WGS) entry which is preliminary data.</text>
</comment>
<evidence type="ECO:0000313" key="5">
    <source>
        <dbReference type="Proteomes" id="UP001430848"/>
    </source>
</evidence>
<gene>
    <name evidence="4" type="ORF">SLS63_002747</name>
</gene>
<dbReference type="Gene3D" id="2.60.40.2080">
    <property type="match status" value="3"/>
</dbReference>
<dbReference type="InterPro" id="IPR001506">
    <property type="entry name" value="Peptidase_M12A"/>
</dbReference>
<feature type="domain" description="H-type lectin" evidence="3">
    <location>
        <begin position="314"/>
        <end position="380"/>
    </location>
</feature>
<dbReference type="Pfam" id="PF09458">
    <property type="entry name" value="H_lectin"/>
    <property type="match status" value="3"/>
</dbReference>
<dbReference type="SUPFAM" id="SSF141086">
    <property type="entry name" value="Agglutinin HPA-like"/>
    <property type="match status" value="3"/>
</dbReference>
<proteinExistence type="predicted"/>
<protein>
    <recommendedName>
        <fullName evidence="6">Peptidase metallopeptidase domain-containing protein</fullName>
    </recommendedName>
</protein>
<evidence type="ECO:0000256" key="1">
    <source>
        <dbReference type="SAM" id="MobiDB-lite"/>
    </source>
</evidence>
<feature type="region of interest" description="Disordered" evidence="1">
    <location>
        <begin position="389"/>
        <end position="408"/>
    </location>
</feature>
<dbReference type="InterPro" id="IPR037221">
    <property type="entry name" value="H-type_lectin_dom_sf"/>
</dbReference>
<dbReference type="Gene3D" id="3.40.390.10">
    <property type="entry name" value="Collagenase (Catalytic Domain)"/>
    <property type="match status" value="1"/>
</dbReference>
<dbReference type="EMBL" id="JAKNSF020000007">
    <property type="protein sequence ID" value="KAK7737618.1"/>
    <property type="molecule type" value="Genomic_DNA"/>
</dbReference>
<dbReference type="InterPro" id="IPR019019">
    <property type="entry name" value="H-type_lectin_domain"/>
</dbReference>
<evidence type="ECO:0008006" key="6">
    <source>
        <dbReference type="Google" id="ProtNLM"/>
    </source>
</evidence>
<feature type="domain" description="Peptidase M12A" evidence="2">
    <location>
        <begin position="26"/>
        <end position="164"/>
    </location>
</feature>
<feature type="domain" description="H-type lectin" evidence="3">
    <location>
        <begin position="225"/>
        <end position="284"/>
    </location>
</feature>
<organism evidence="4 5">
    <name type="scientific">Diaporthe eres</name>
    <name type="common">Phomopsis oblonga</name>
    <dbReference type="NCBI Taxonomy" id="83184"/>
    <lineage>
        <taxon>Eukaryota</taxon>
        <taxon>Fungi</taxon>
        <taxon>Dikarya</taxon>
        <taxon>Ascomycota</taxon>
        <taxon>Pezizomycotina</taxon>
        <taxon>Sordariomycetes</taxon>
        <taxon>Sordariomycetidae</taxon>
        <taxon>Diaporthales</taxon>
        <taxon>Diaporthaceae</taxon>
        <taxon>Diaporthe</taxon>
        <taxon>Diaporthe eres species complex</taxon>
    </lineage>
</organism>
<keyword evidence="5" id="KW-1185">Reference proteome</keyword>
<evidence type="ECO:0000259" key="2">
    <source>
        <dbReference type="Pfam" id="PF01400"/>
    </source>
</evidence>
<dbReference type="Pfam" id="PF01400">
    <property type="entry name" value="Astacin"/>
    <property type="match status" value="1"/>
</dbReference>
<dbReference type="SUPFAM" id="SSF55486">
    <property type="entry name" value="Metalloproteases ('zincins'), catalytic domain"/>
    <property type="match status" value="1"/>
</dbReference>
<name>A0ABR1PIX0_DIAER</name>
<dbReference type="PANTHER" id="PTHR46938">
    <property type="entry name" value="DISCOIDIN-1 SUBUNIT A-RELATED-RELATED"/>
    <property type="match status" value="1"/>
</dbReference>
<feature type="domain" description="H-type lectin" evidence="3">
    <location>
        <begin position="412"/>
        <end position="474"/>
    </location>
</feature>
<evidence type="ECO:0000313" key="4">
    <source>
        <dbReference type="EMBL" id="KAK7737618.1"/>
    </source>
</evidence>
<evidence type="ECO:0000259" key="3">
    <source>
        <dbReference type="Pfam" id="PF09458"/>
    </source>
</evidence>
<dbReference type="Proteomes" id="UP001430848">
    <property type="component" value="Unassembled WGS sequence"/>
</dbReference>
<dbReference type="InterPro" id="IPR052487">
    <property type="entry name" value="Galactose-binding_lectin"/>
</dbReference>
<sequence>MGTMLTGKFWQPGQELKIGFQGGSSWQKWTEYANINFTFVDSVEVDVLVGFDPGRSWSSIGTDSSNPSSKNQTSLNLGWIEDGNSEDAIRSVILHEFGHALGMIHEHSSPYANISWNKDHVYKELGGPPKNWTKDMVDHNVFHLYTLEDTQATPFDPDSIMLYYYPAEWTTDGKGTNWNVQLSALDIEYIKFCYPADTYDAGEFNTAEIRPEDEPQLVSEKVKYYYKKYDDAPELPVGITSLDISQAANIRITAATSEATTENFKASLQSWNDTVLYSASMTYLEKSSDFDYIQTGFYNTNETGPGKKPQLKHSKRIKFATPFSAPPKVITWLQSLEMDKSRNWRIRVSATDIDKKGFTIHADSWADSILYSAGVTWLAYPADQQGVTSGRFDTQDVRPRQEPQHENSGVKDFDVEFSKTPKVIMALDSLDYDHNRNLRVRLSSSSVNSTGMTWHLDSWWDSIMYSSGASFFAWT</sequence>